<dbReference type="PRINTS" id="PR00344">
    <property type="entry name" value="BCTRLSENSOR"/>
</dbReference>
<dbReference type="InterPro" id="IPR029151">
    <property type="entry name" value="Sensor-like_sf"/>
</dbReference>
<dbReference type="GO" id="GO:0005886">
    <property type="term" value="C:plasma membrane"/>
    <property type="evidence" value="ECO:0007669"/>
    <property type="project" value="UniProtKB-SubCell"/>
</dbReference>
<keyword evidence="11" id="KW-0808">Transferase</keyword>
<evidence type="ECO:0000313" key="11">
    <source>
        <dbReference type="EMBL" id="MET3602358.1"/>
    </source>
</evidence>
<feature type="domain" description="Histidine kinase" evidence="10">
    <location>
        <begin position="373"/>
        <end position="628"/>
    </location>
</feature>
<dbReference type="Pfam" id="PF02518">
    <property type="entry name" value="HATPase_c"/>
    <property type="match status" value="1"/>
</dbReference>
<evidence type="ECO:0000256" key="7">
    <source>
        <dbReference type="ARBA" id="ARBA00022989"/>
    </source>
</evidence>
<dbReference type="SUPFAM" id="SSF103190">
    <property type="entry name" value="Sensory domain-like"/>
    <property type="match status" value="1"/>
</dbReference>
<organism evidence="12 13">
    <name type="scientific">Sphaerotilus sulfidivorans</name>
    <dbReference type="NCBI Taxonomy" id="639200"/>
    <lineage>
        <taxon>Bacteria</taxon>
        <taxon>Pseudomonadati</taxon>
        <taxon>Pseudomonadota</taxon>
        <taxon>Betaproteobacteria</taxon>
        <taxon>Burkholderiales</taxon>
        <taxon>Sphaerotilaceae</taxon>
        <taxon>Sphaerotilus</taxon>
    </lineage>
</organism>
<dbReference type="RefSeq" id="WP_149503947.1">
    <property type="nucleotide sequence ID" value="NZ_CP035708.1"/>
</dbReference>
<dbReference type="EMBL" id="CP035708">
    <property type="protein sequence ID" value="QEN01248.1"/>
    <property type="molecule type" value="Genomic_DNA"/>
</dbReference>
<keyword evidence="4" id="KW-1003">Cell membrane</keyword>
<evidence type="ECO:0000256" key="3">
    <source>
        <dbReference type="ARBA" id="ARBA00012438"/>
    </source>
</evidence>
<comment type="catalytic activity">
    <reaction evidence="1">
        <text>ATP + protein L-histidine = ADP + protein N-phospho-L-histidine.</text>
        <dbReference type="EC" id="2.7.13.3"/>
    </reaction>
</comment>
<comment type="subcellular location">
    <subcellularLocation>
        <location evidence="2">Cell membrane</location>
        <topology evidence="2">Multi-pass membrane protein</topology>
    </subcellularLocation>
</comment>
<keyword evidence="11" id="KW-0418">Kinase</keyword>
<dbReference type="AlphaFoldDB" id="A0A5C1Q173"/>
<evidence type="ECO:0000256" key="5">
    <source>
        <dbReference type="ARBA" id="ARBA00022553"/>
    </source>
</evidence>
<dbReference type="InterPro" id="IPR036890">
    <property type="entry name" value="HATPase_C_sf"/>
</dbReference>
<dbReference type="InterPro" id="IPR003661">
    <property type="entry name" value="HisK_dim/P_dom"/>
</dbReference>
<evidence type="ECO:0000313" key="13">
    <source>
        <dbReference type="Proteomes" id="UP000323522"/>
    </source>
</evidence>
<evidence type="ECO:0000256" key="1">
    <source>
        <dbReference type="ARBA" id="ARBA00000085"/>
    </source>
</evidence>
<dbReference type="Proteomes" id="UP001549111">
    <property type="component" value="Unassembled WGS sequence"/>
</dbReference>
<evidence type="ECO:0000313" key="14">
    <source>
        <dbReference type="Proteomes" id="UP001549111"/>
    </source>
</evidence>
<dbReference type="Gene3D" id="3.30.450.20">
    <property type="entry name" value="PAS domain"/>
    <property type="match status" value="1"/>
</dbReference>
<dbReference type="Pfam" id="PF00512">
    <property type="entry name" value="HisKA"/>
    <property type="match status" value="1"/>
</dbReference>
<gene>
    <name evidence="11" type="ORF">ABIC99_000134</name>
    <name evidence="12" type="ORF">EWH46_10985</name>
</gene>
<keyword evidence="6 9" id="KW-0812">Transmembrane</keyword>
<accession>A0A5C1Q173</accession>
<dbReference type="EC" id="2.7.13.3" evidence="3"/>
<reference evidence="11 14" key="2">
    <citation type="submission" date="2024-06" db="EMBL/GenBank/DDBJ databases">
        <title>Genomic Encyclopedia of Type Strains, Phase IV (KMG-IV): sequencing the most valuable type-strain genomes for metagenomic binning, comparative biology and taxonomic classification.</title>
        <authorList>
            <person name="Goeker M."/>
        </authorList>
    </citation>
    <scope>NUCLEOTIDE SEQUENCE [LARGE SCALE GENOMIC DNA]</scope>
    <source>
        <strain evidence="11 14">D-501</strain>
    </source>
</reference>
<evidence type="ECO:0000256" key="8">
    <source>
        <dbReference type="SAM" id="Coils"/>
    </source>
</evidence>
<proteinExistence type="predicted"/>
<dbReference type="SMART" id="SM00387">
    <property type="entry name" value="HATPase_c"/>
    <property type="match status" value="1"/>
</dbReference>
<evidence type="ECO:0000256" key="4">
    <source>
        <dbReference type="ARBA" id="ARBA00022475"/>
    </source>
</evidence>
<dbReference type="PANTHER" id="PTHR43065">
    <property type="entry name" value="SENSOR HISTIDINE KINASE"/>
    <property type="match status" value="1"/>
</dbReference>
<keyword evidence="14" id="KW-1185">Reference proteome</keyword>
<dbReference type="InterPro" id="IPR003594">
    <property type="entry name" value="HATPase_dom"/>
</dbReference>
<dbReference type="InterPro" id="IPR004358">
    <property type="entry name" value="Sig_transdc_His_kin-like_C"/>
</dbReference>
<protein>
    <recommendedName>
        <fullName evidence="3">histidine kinase</fullName>
        <ecNumber evidence="3">2.7.13.3</ecNumber>
    </recommendedName>
</protein>
<dbReference type="KEGG" id="snn:EWH46_10985"/>
<evidence type="ECO:0000313" key="12">
    <source>
        <dbReference type="EMBL" id="QEN01248.1"/>
    </source>
</evidence>
<evidence type="ECO:0000256" key="2">
    <source>
        <dbReference type="ARBA" id="ARBA00004651"/>
    </source>
</evidence>
<name>A0A5C1Q173_9BURK</name>
<keyword evidence="8" id="KW-0175">Coiled coil</keyword>
<dbReference type="PANTHER" id="PTHR43065:SF47">
    <property type="match status" value="1"/>
</dbReference>
<dbReference type="OrthoDB" id="9812260at2"/>
<evidence type="ECO:0000259" key="10">
    <source>
        <dbReference type="PROSITE" id="PS50109"/>
    </source>
</evidence>
<evidence type="ECO:0000256" key="6">
    <source>
        <dbReference type="ARBA" id="ARBA00022692"/>
    </source>
</evidence>
<feature type="coiled-coil region" evidence="8">
    <location>
        <begin position="337"/>
        <end position="364"/>
    </location>
</feature>
<evidence type="ECO:0000256" key="9">
    <source>
        <dbReference type="SAM" id="Phobius"/>
    </source>
</evidence>
<dbReference type="PROSITE" id="PS50109">
    <property type="entry name" value="HIS_KIN"/>
    <property type="match status" value="1"/>
</dbReference>
<dbReference type="CDD" id="cd00082">
    <property type="entry name" value="HisKA"/>
    <property type="match status" value="1"/>
</dbReference>
<sequence length="629" mass="68989">MALDRRPRASEGRILVLRLLPWLLLIGLIGALSYLRLLDLRLSPLRAQARTLLEQGIALTGSELADLSRSALVLGQMPAIGVAAASADTSAMASALLAHARASPRHAEISWIDEHGRERVRTEHLDGMALLATSSTLRRPAQMPWLAHFADLLPAEARFSPLGREGGRHTLRAASPVYDAAGRLRGMVVIQHDLQAMMARLARLKQPALEPLRLYDSEGRAVSIAEPQPLAMRDPELWRMLQEQGRGRRELDAGMWHFQDFLPAEPGAGRLAMQPWFFVAHVPRDSVEPLRHASAWQCLLACTAAFGLAVLLVRRQRRTEVERERLLADLQTNHRALAEAKAGADDALRRLRQLQDELVQAEKLASLGLLVAGVAHELNTPLGSARMTASTLVRRLGEAERELGATAPLPAPVTRLLERQRAGLDIIEHGLERASQVIRLFKQLAVDRGAVERRRFELDEVLQDVRRLLVPRLGSEAPPRPVPVSLHIASGAGLVLDSYPGPLGQVIENLIGNALMHAFDPPPPGLVQGSIRVLCRVDPAGGDSDDERHDHRPDELAIEVIDDGCGIDPLVLPRIFDPFFTTRRGRGGTGIGLHLCHHFCTQVLGGRLLVESCPGEGSRFSVRIPLRAP</sequence>
<dbReference type="Proteomes" id="UP000323522">
    <property type="component" value="Chromosome"/>
</dbReference>
<dbReference type="Gene3D" id="3.30.565.10">
    <property type="entry name" value="Histidine kinase-like ATPase, C-terminal domain"/>
    <property type="match status" value="1"/>
</dbReference>
<dbReference type="InterPro" id="IPR005467">
    <property type="entry name" value="His_kinase_dom"/>
</dbReference>
<keyword evidence="5" id="KW-0597">Phosphoprotein</keyword>
<dbReference type="Gene3D" id="1.10.287.130">
    <property type="match status" value="1"/>
</dbReference>
<dbReference type="GO" id="GO:0000155">
    <property type="term" value="F:phosphorelay sensor kinase activity"/>
    <property type="evidence" value="ECO:0007669"/>
    <property type="project" value="InterPro"/>
</dbReference>
<feature type="transmembrane region" description="Helical" evidence="9">
    <location>
        <begin position="15"/>
        <end position="35"/>
    </location>
</feature>
<dbReference type="SUPFAM" id="SSF55874">
    <property type="entry name" value="ATPase domain of HSP90 chaperone/DNA topoisomerase II/histidine kinase"/>
    <property type="match status" value="1"/>
</dbReference>
<dbReference type="CDD" id="cd18773">
    <property type="entry name" value="PDC1_HK_sensor"/>
    <property type="match status" value="1"/>
</dbReference>
<keyword evidence="9" id="KW-0472">Membrane</keyword>
<dbReference type="InterPro" id="IPR036097">
    <property type="entry name" value="HisK_dim/P_sf"/>
</dbReference>
<reference evidence="12 13" key="1">
    <citation type="submission" date="2019-02" db="EMBL/GenBank/DDBJ databases">
        <title>Complete Genome Sequence and Methylome Analysis of Sphaerotilus natans subsp. sulfidivorans D-507.</title>
        <authorList>
            <person name="Fomenkov A."/>
            <person name="Gridneva E."/>
            <person name="Smolyakov D."/>
            <person name="Dubinina G."/>
            <person name="Vincze T."/>
            <person name="Grabovich M."/>
            <person name="Roberts R.J."/>
        </authorList>
    </citation>
    <scope>NUCLEOTIDE SEQUENCE [LARGE SCALE GENOMIC DNA]</scope>
    <source>
        <strain evidence="12 13">D-507</strain>
    </source>
</reference>
<keyword evidence="7 9" id="KW-1133">Transmembrane helix</keyword>
<dbReference type="EMBL" id="JBEPLS010000001">
    <property type="protein sequence ID" value="MET3602358.1"/>
    <property type="molecule type" value="Genomic_DNA"/>
</dbReference>
<dbReference type="SUPFAM" id="SSF47384">
    <property type="entry name" value="Homodimeric domain of signal transducing histidine kinase"/>
    <property type="match status" value="1"/>
</dbReference>